<sequence length="1309" mass="143767">MAAVAVMASPWDTVLELTKLAQDRAVDPLVYALQISSTLNAAGVPIPSTGFATILVSHICWSNNVPIAWKYLEKSMTIRAVPPLFALALLSTRVIPYRKIYPVAYRLYLELMKRYIFSLKSQINGPHYQQIMESINETLNLSQTFGLPDCETRLIIVQFVFKIVWELVDASLDDEDLLELSEEKESMWPVRTQDMEIDNPVAFDRKREEHNELLSTHNTITAIEILGDFFQNKVTSKILFLVRRNMPSYWEPFIQHLRLLASNSTALRNSKSVSPEALLQLTSNTDVFLSRDGKRSTLHRMNVVVGHWLVSSSTQSPSAYWLPIDLFLEDSLEGQVSATSTSETLTALVKALQAVNCTTWHDTFLGLWVAALRLVQRERQSTDKIAPRLDMCLCMLLSITTLAIVNIIEEEERELVCANQGKESLGKRHQGLVSSLKQLDDYEALLTPPLHVAKVANQAAAKAIMLLSGLTVSSGCFDGMSLNDMPSNHAGNLRHLVVEACIARNVLDTSAYFWPGYVKDLRNQIPCGISGQIPGWSSLLKGSPLTAPMMSVLVSTAASSLAELEKIYEFAVSGSDDEKIYAATVLCGASLTRGWNVQEYVAMLIIKLLSPPVPEGYTGSESHLIGYAPFLNILLVGISFLDGTQIFSLHGLVPQLAGALMPICEVFGSCTPTICWTLTREEISSHSVFSNAFTLLLRLWEFNEPPFVRVYGEQCPARSRVTPAYLLLLRNRQLAATESLSNNHVKCKQFSRLFEPWSREPIIMDSFPKLTCWYRQNLACICSTLSGLIHGTPVHQLVEALLDLTFRNLSRGGQPLTPSTSGSSNLSVSGGEDLSSLLMSPAWDILEAVPFVLDAAITACGHGRLSPRELTTGIKDLADFLPASLATVVTYLTAEVTRGLWKPASMNGTDWPSPAANLASVELHAKKTLAAIGVHVPNLVVGGSSVSTLPLPMAVLLSLTITYKLGRETDRFLTFVALTLRKLAPLCPWPCMPIIVSLWTQKLKQWNDAFTIFACCTIFHHNSDALVQLLRACFKATLGLNNSITASSGGVGTLLGHEPASYTASTIGHIAPGIMYTRVHRSVGDTLFMTEEIMSLVMSSVEDIANNGLPAEDLEKLKKMKYGLRYGQVSHAASMTRLKVAASLGASLIWITGGLSLVQSLVNETLPSWFISIQKPKPQTGVEMLRGYALAYFTVLCLAFAMGVEPVIVLGSRRSKVLAKHMDFLGSVLDRKISLGCNEALWRSYLSGFVSMIVVSTPNWVREVDVGVVKKLSKGLKQWHEEELAVALLGVSGVEGMGEAAEMIIDNGV</sequence>
<dbReference type="GO" id="GO:0016592">
    <property type="term" value="C:mediator complex"/>
    <property type="evidence" value="ECO:0007669"/>
    <property type="project" value="InterPro"/>
</dbReference>
<dbReference type="EMBL" id="CAMAPF010000235">
    <property type="protein sequence ID" value="CAH9115195.1"/>
    <property type="molecule type" value="Genomic_DNA"/>
</dbReference>
<feature type="transmembrane region" description="Helical" evidence="1">
    <location>
        <begin position="1189"/>
        <end position="1212"/>
    </location>
</feature>
<feature type="transmembrane region" description="Helical" evidence="1">
    <location>
        <begin position="939"/>
        <end position="963"/>
    </location>
</feature>
<dbReference type="PANTHER" id="PTHR33739">
    <property type="entry name" value="OS07G0681500 PROTEIN"/>
    <property type="match status" value="1"/>
</dbReference>
<protein>
    <recommendedName>
        <fullName evidence="4">Mediator of RNA polymerase II transcription subunit 33A</fullName>
    </recommendedName>
</protein>
<keyword evidence="1" id="KW-0472">Membrane</keyword>
<evidence type="ECO:0000313" key="3">
    <source>
        <dbReference type="Proteomes" id="UP001152523"/>
    </source>
</evidence>
<name>A0AAV0E750_9ASTE</name>
<comment type="caution">
    <text evidence="2">The sequence shown here is derived from an EMBL/GenBank/DDBJ whole genome shotgun (WGS) entry which is preliminary data.</text>
</comment>
<keyword evidence="1" id="KW-0812">Transmembrane</keyword>
<reference evidence="2" key="1">
    <citation type="submission" date="2022-07" db="EMBL/GenBank/DDBJ databases">
        <authorList>
            <person name="Macas J."/>
            <person name="Novak P."/>
            <person name="Neumann P."/>
        </authorList>
    </citation>
    <scope>NUCLEOTIDE SEQUENCE</scope>
</reference>
<evidence type="ECO:0000313" key="2">
    <source>
        <dbReference type="EMBL" id="CAH9115195.1"/>
    </source>
</evidence>
<feature type="transmembrane region" description="Helical" evidence="1">
    <location>
        <begin position="1140"/>
        <end position="1162"/>
    </location>
</feature>
<accession>A0AAV0E750</accession>
<dbReference type="GO" id="GO:2000762">
    <property type="term" value="P:regulation of phenylpropanoid metabolic process"/>
    <property type="evidence" value="ECO:0007669"/>
    <property type="project" value="InterPro"/>
</dbReference>
<organism evidence="2 3">
    <name type="scientific">Cuscuta epithymum</name>
    <dbReference type="NCBI Taxonomy" id="186058"/>
    <lineage>
        <taxon>Eukaryota</taxon>
        <taxon>Viridiplantae</taxon>
        <taxon>Streptophyta</taxon>
        <taxon>Embryophyta</taxon>
        <taxon>Tracheophyta</taxon>
        <taxon>Spermatophyta</taxon>
        <taxon>Magnoliopsida</taxon>
        <taxon>eudicotyledons</taxon>
        <taxon>Gunneridae</taxon>
        <taxon>Pentapetalae</taxon>
        <taxon>asterids</taxon>
        <taxon>lamiids</taxon>
        <taxon>Solanales</taxon>
        <taxon>Convolvulaceae</taxon>
        <taxon>Cuscuteae</taxon>
        <taxon>Cuscuta</taxon>
        <taxon>Cuscuta subgen. Cuscuta</taxon>
    </lineage>
</organism>
<gene>
    <name evidence="2" type="ORF">CEPIT_LOCUS20988</name>
</gene>
<proteinExistence type="predicted"/>
<evidence type="ECO:0000256" key="1">
    <source>
        <dbReference type="SAM" id="Phobius"/>
    </source>
</evidence>
<keyword evidence="1" id="KW-1133">Transmembrane helix</keyword>
<evidence type="ECO:0008006" key="4">
    <source>
        <dbReference type="Google" id="ProtNLM"/>
    </source>
</evidence>
<keyword evidence="3" id="KW-1185">Reference proteome</keyword>
<dbReference type="Proteomes" id="UP001152523">
    <property type="component" value="Unassembled WGS sequence"/>
</dbReference>
<dbReference type="InterPro" id="IPR039638">
    <property type="entry name" value="MED33A/B"/>
</dbReference>
<dbReference type="PANTHER" id="PTHR33739:SF7">
    <property type="entry name" value="MEDIATOR OF RNA POLYMERASE II TRANSCRIPTION SUBUNIT 33B"/>
    <property type="match status" value="1"/>
</dbReference>